<keyword evidence="1 2" id="KW-0238">DNA-binding</keyword>
<evidence type="ECO:0000313" key="5">
    <source>
        <dbReference type="Proteomes" id="UP001348641"/>
    </source>
</evidence>
<dbReference type="Proteomes" id="UP001348641">
    <property type="component" value="Unassembled WGS sequence"/>
</dbReference>
<dbReference type="RefSeq" id="WP_330162123.1">
    <property type="nucleotide sequence ID" value="NZ_BAAAJA010000017.1"/>
</dbReference>
<dbReference type="PANTHER" id="PTHR30055">
    <property type="entry name" value="HTH-TYPE TRANSCRIPTIONAL REGULATOR RUTR"/>
    <property type="match status" value="1"/>
</dbReference>
<gene>
    <name evidence="4" type="ORF">Q8A49_33190</name>
</gene>
<dbReference type="InterPro" id="IPR001647">
    <property type="entry name" value="HTH_TetR"/>
</dbReference>
<dbReference type="PANTHER" id="PTHR30055:SF146">
    <property type="entry name" value="HTH-TYPE TRANSCRIPTIONAL DUAL REGULATOR CECR"/>
    <property type="match status" value="1"/>
</dbReference>
<accession>A0ABU7L352</accession>
<dbReference type="SUPFAM" id="SSF46689">
    <property type="entry name" value="Homeodomain-like"/>
    <property type="match status" value="1"/>
</dbReference>
<protein>
    <submittedName>
        <fullName evidence="4">TetR/AcrR family transcriptional regulator</fullName>
    </submittedName>
</protein>
<evidence type="ECO:0000313" key="4">
    <source>
        <dbReference type="EMBL" id="MEE2055362.1"/>
    </source>
</evidence>
<dbReference type="EMBL" id="JAUUCC010000172">
    <property type="protein sequence ID" value="MEE2055362.1"/>
    <property type="molecule type" value="Genomic_DNA"/>
</dbReference>
<dbReference type="PROSITE" id="PS50977">
    <property type="entry name" value="HTH_TETR_2"/>
    <property type="match status" value="1"/>
</dbReference>
<feature type="domain" description="HTH tetR-type" evidence="3">
    <location>
        <begin position="18"/>
        <end position="78"/>
    </location>
</feature>
<sequence length="223" mass="24219">MSDTQNPPGGAEGGGRSARKRRAILDAAREVFLRGGYLGTNMDEIAALSGVSKQTVYKHFGSKESLFVEIVTGMTSGAGDTVHERLPEPAEDDDLAEYLCDYAYRQLTVVLTPDLMRLRRLVIGEVARFPELARVLHEGGPARAMRAMAGLFERLAGSGRLDVADPDTAASHFNWLVMAEPVNRAMLLGDEAVPPPEELRRHAEEGVRVFLAAYGRGSGRPAE</sequence>
<dbReference type="InterPro" id="IPR050109">
    <property type="entry name" value="HTH-type_TetR-like_transc_reg"/>
</dbReference>
<evidence type="ECO:0000256" key="2">
    <source>
        <dbReference type="PROSITE-ProRule" id="PRU00335"/>
    </source>
</evidence>
<dbReference type="InterPro" id="IPR039536">
    <property type="entry name" value="TetR_C_Proteobacteria"/>
</dbReference>
<organism evidence="4 5">
    <name type="scientific">Nocardiopsis tropica</name>
    <dbReference type="NCBI Taxonomy" id="109330"/>
    <lineage>
        <taxon>Bacteria</taxon>
        <taxon>Bacillati</taxon>
        <taxon>Actinomycetota</taxon>
        <taxon>Actinomycetes</taxon>
        <taxon>Streptosporangiales</taxon>
        <taxon>Nocardiopsidaceae</taxon>
        <taxon>Nocardiopsis</taxon>
    </lineage>
</organism>
<dbReference type="Pfam" id="PF14246">
    <property type="entry name" value="TetR_C_7"/>
    <property type="match status" value="1"/>
</dbReference>
<reference evidence="4 5" key="1">
    <citation type="submission" date="2023-07" db="EMBL/GenBank/DDBJ databases">
        <authorList>
            <person name="Girao M."/>
            <person name="Carvalho M.F."/>
        </authorList>
    </citation>
    <scope>NUCLEOTIDE SEQUENCE [LARGE SCALE GENOMIC DNA]</scope>
    <source>
        <strain evidence="4 5">66/93</strain>
    </source>
</reference>
<dbReference type="InterPro" id="IPR009057">
    <property type="entry name" value="Homeodomain-like_sf"/>
</dbReference>
<proteinExistence type="predicted"/>
<evidence type="ECO:0000259" key="3">
    <source>
        <dbReference type="PROSITE" id="PS50977"/>
    </source>
</evidence>
<dbReference type="Gene3D" id="1.10.357.10">
    <property type="entry name" value="Tetracycline Repressor, domain 2"/>
    <property type="match status" value="1"/>
</dbReference>
<evidence type="ECO:0000256" key="1">
    <source>
        <dbReference type="ARBA" id="ARBA00023125"/>
    </source>
</evidence>
<dbReference type="InterPro" id="IPR036271">
    <property type="entry name" value="Tet_transcr_reg_TetR-rel_C_sf"/>
</dbReference>
<dbReference type="PRINTS" id="PR00455">
    <property type="entry name" value="HTHTETR"/>
</dbReference>
<feature type="DNA-binding region" description="H-T-H motif" evidence="2">
    <location>
        <begin position="41"/>
        <end position="60"/>
    </location>
</feature>
<name>A0ABU7L352_9ACTN</name>
<dbReference type="SUPFAM" id="SSF48498">
    <property type="entry name" value="Tetracyclin repressor-like, C-terminal domain"/>
    <property type="match status" value="1"/>
</dbReference>
<comment type="caution">
    <text evidence="4">The sequence shown here is derived from an EMBL/GenBank/DDBJ whole genome shotgun (WGS) entry which is preliminary data.</text>
</comment>
<dbReference type="Pfam" id="PF00440">
    <property type="entry name" value="TetR_N"/>
    <property type="match status" value="1"/>
</dbReference>